<dbReference type="InterPro" id="IPR052717">
    <property type="entry name" value="Vacuolar_transposase_reg"/>
</dbReference>
<dbReference type="Pfam" id="PF05699">
    <property type="entry name" value="Dimer_Tnp_hAT"/>
    <property type="match status" value="1"/>
</dbReference>
<feature type="non-terminal residue" evidence="3">
    <location>
        <position position="149"/>
    </location>
</feature>
<dbReference type="EMBL" id="JAAAID010004982">
    <property type="protein sequence ID" value="KAF9991801.1"/>
    <property type="molecule type" value="Genomic_DNA"/>
</dbReference>
<dbReference type="AlphaFoldDB" id="A0A9P6SR76"/>
<dbReference type="PANTHER" id="PTHR46169:SF29">
    <property type="entry name" value="DNA REPLICATION-RELATED ELEMENT FACTOR, ISOFORM A"/>
    <property type="match status" value="1"/>
</dbReference>
<evidence type="ECO:0000313" key="4">
    <source>
        <dbReference type="Proteomes" id="UP000703661"/>
    </source>
</evidence>
<feature type="domain" description="HAT C-terminal dimerisation" evidence="2">
    <location>
        <begin position="88"/>
        <end position="142"/>
    </location>
</feature>
<dbReference type="Proteomes" id="UP000703661">
    <property type="component" value="Unassembled WGS sequence"/>
</dbReference>
<dbReference type="PANTHER" id="PTHR46169">
    <property type="entry name" value="DNA REPLICATION-RELATED ELEMENT FACTOR, ISOFORM A"/>
    <property type="match status" value="1"/>
</dbReference>
<evidence type="ECO:0000256" key="1">
    <source>
        <dbReference type="SAM" id="MobiDB-lite"/>
    </source>
</evidence>
<proteinExistence type="predicted"/>
<evidence type="ECO:0000313" key="3">
    <source>
        <dbReference type="EMBL" id="KAF9991801.1"/>
    </source>
</evidence>
<keyword evidence="4" id="KW-1185">Reference proteome</keyword>
<dbReference type="GO" id="GO:0005634">
    <property type="term" value="C:nucleus"/>
    <property type="evidence" value="ECO:0007669"/>
    <property type="project" value="TreeGrafter"/>
</dbReference>
<gene>
    <name evidence="3" type="ORF">BGZ80_008878</name>
</gene>
<dbReference type="GO" id="GO:0006357">
    <property type="term" value="P:regulation of transcription by RNA polymerase II"/>
    <property type="evidence" value="ECO:0007669"/>
    <property type="project" value="TreeGrafter"/>
</dbReference>
<name>A0A9P6SR76_9FUNG</name>
<organism evidence="3 4">
    <name type="scientific">Entomortierella chlamydospora</name>
    <dbReference type="NCBI Taxonomy" id="101097"/>
    <lineage>
        <taxon>Eukaryota</taxon>
        <taxon>Fungi</taxon>
        <taxon>Fungi incertae sedis</taxon>
        <taxon>Mucoromycota</taxon>
        <taxon>Mortierellomycotina</taxon>
        <taxon>Mortierellomycetes</taxon>
        <taxon>Mortierellales</taxon>
        <taxon>Mortierellaceae</taxon>
        <taxon>Entomortierella</taxon>
    </lineage>
</organism>
<accession>A0A9P6SR76</accession>
<dbReference type="SUPFAM" id="SSF53098">
    <property type="entry name" value="Ribonuclease H-like"/>
    <property type="match status" value="1"/>
</dbReference>
<dbReference type="GO" id="GO:0046983">
    <property type="term" value="F:protein dimerization activity"/>
    <property type="evidence" value="ECO:0007669"/>
    <property type="project" value="InterPro"/>
</dbReference>
<feature type="compositionally biased region" description="Low complexity" evidence="1">
    <location>
        <begin position="16"/>
        <end position="25"/>
    </location>
</feature>
<dbReference type="InterPro" id="IPR012337">
    <property type="entry name" value="RNaseH-like_sf"/>
</dbReference>
<comment type="caution">
    <text evidence="3">The sequence shown here is derived from an EMBL/GenBank/DDBJ whole genome shotgun (WGS) entry which is preliminary data.</text>
</comment>
<reference evidence="3" key="1">
    <citation type="journal article" date="2020" name="Fungal Divers.">
        <title>Resolving the Mortierellaceae phylogeny through synthesis of multi-gene phylogenetics and phylogenomics.</title>
        <authorList>
            <person name="Vandepol N."/>
            <person name="Liber J."/>
            <person name="Desiro A."/>
            <person name="Na H."/>
            <person name="Kennedy M."/>
            <person name="Barry K."/>
            <person name="Grigoriev I.V."/>
            <person name="Miller A.N."/>
            <person name="O'Donnell K."/>
            <person name="Stajich J.E."/>
            <person name="Bonito G."/>
        </authorList>
    </citation>
    <scope>NUCLEOTIDE SEQUENCE</scope>
    <source>
        <strain evidence="3">NRRL 2769</strain>
    </source>
</reference>
<sequence>MVRDYWSALYKENYKPSYPSSTSSPEPEHGRLSDKMQSVHSSANTITEQLDDICWDSDVDDADRANFDLALEGVLGKRAHREEDDDDLEKWISLPLVSNLQPLEFWRQYHSQFPALAAMARDILAVPATSASSERVFSKARGFIPYQRN</sequence>
<protein>
    <recommendedName>
        <fullName evidence="2">HAT C-terminal dimerisation domain-containing protein</fullName>
    </recommendedName>
</protein>
<feature type="region of interest" description="Disordered" evidence="1">
    <location>
        <begin position="14"/>
        <end position="42"/>
    </location>
</feature>
<dbReference type="InterPro" id="IPR008906">
    <property type="entry name" value="HATC_C_dom"/>
</dbReference>
<evidence type="ECO:0000259" key="2">
    <source>
        <dbReference type="Pfam" id="PF05699"/>
    </source>
</evidence>